<dbReference type="GO" id="GO:0005764">
    <property type="term" value="C:lysosome"/>
    <property type="evidence" value="ECO:0007669"/>
    <property type="project" value="UniProtKB-SubCell"/>
</dbReference>
<dbReference type="PANTHER" id="PTHR46290:SF1">
    <property type="entry name" value="DI-N-ACETYLCHITOBIASE"/>
    <property type="match status" value="1"/>
</dbReference>
<dbReference type="InterPro" id="IPR017853">
    <property type="entry name" value="GH"/>
</dbReference>
<dbReference type="GeneID" id="119725665"/>
<dbReference type="PANTHER" id="PTHR46290">
    <property type="entry name" value="DI-N-ACETYLCHITOBIASE"/>
    <property type="match status" value="1"/>
</dbReference>
<reference evidence="13" key="1">
    <citation type="submission" date="2022-11" db="UniProtKB">
        <authorList>
            <consortium name="EnsemblMetazoa"/>
        </authorList>
    </citation>
    <scope>IDENTIFICATION</scope>
</reference>
<dbReference type="GO" id="GO:0006032">
    <property type="term" value="P:chitin catabolic process"/>
    <property type="evidence" value="ECO:0007669"/>
    <property type="project" value="UniProtKB-ARBA"/>
</dbReference>
<dbReference type="PROSITE" id="PS51910">
    <property type="entry name" value="GH18_2"/>
    <property type="match status" value="1"/>
</dbReference>
<dbReference type="GO" id="GO:0005615">
    <property type="term" value="C:extracellular space"/>
    <property type="evidence" value="ECO:0007669"/>
    <property type="project" value="TreeGrafter"/>
</dbReference>
<organism evidence="13 14">
    <name type="scientific">Patiria miniata</name>
    <name type="common">Bat star</name>
    <name type="synonym">Asterina miniata</name>
    <dbReference type="NCBI Taxonomy" id="46514"/>
    <lineage>
        <taxon>Eukaryota</taxon>
        <taxon>Metazoa</taxon>
        <taxon>Echinodermata</taxon>
        <taxon>Eleutherozoa</taxon>
        <taxon>Asterozoa</taxon>
        <taxon>Asteroidea</taxon>
        <taxon>Valvatacea</taxon>
        <taxon>Valvatida</taxon>
        <taxon>Asterinidae</taxon>
        <taxon>Patiria</taxon>
    </lineage>
</organism>
<dbReference type="Pfam" id="PF00704">
    <property type="entry name" value="Glyco_hydro_18"/>
    <property type="match status" value="1"/>
</dbReference>
<proteinExistence type="inferred from homology"/>
<evidence type="ECO:0000313" key="14">
    <source>
        <dbReference type="Proteomes" id="UP000887568"/>
    </source>
</evidence>
<dbReference type="GO" id="GO:0009313">
    <property type="term" value="P:oligosaccharide catabolic process"/>
    <property type="evidence" value="ECO:0007669"/>
    <property type="project" value="TreeGrafter"/>
</dbReference>
<evidence type="ECO:0000256" key="1">
    <source>
        <dbReference type="ARBA" id="ARBA00004371"/>
    </source>
</evidence>
<dbReference type="FunFam" id="3.10.50.10:FF:000006">
    <property type="entry name" value="Chitobiase, di-N-acetyl"/>
    <property type="match status" value="1"/>
</dbReference>
<dbReference type="GO" id="GO:0008061">
    <property type="term" value="F:chitin binding"/>
    <property type="evidence" value="ECO:0007669"/>
    <property type="project" value="InterPro"/>
</dbReference>
<evidence type="ECO:0000313" key="13">
    <source>
        <dbReference type="EnsemblMetazoa" id="XP_038053087.1"/>
    </source>
</evidence>
<evidence type="ECO:0000256" key="2">
    <source>
        <dbReference type="ARBA" id="ARBA00009336"/>
    </source>
</evidence>
<keyword evidence="7 10" id="KW-0326">Glycosidase</keyword>
<keyword evidence="4 10" id="KW-0378">Hydrolase</keyword>
<feature type="domain" description="GH18" evidence="12">
    <location>
        <begin position="1"/>
        <end position="385"/>
    </location>
</feature>
<dbReference type="InterPro" id="IPR011583">
    <property type="entry name" value="Chitinase_II/V-like_cat"/>
</dbReference>
<evidence type="ECO:0000256" key="10">
    <source>
        <dbReference type="RuleBase" id="RU000489"/>
    </source>
</evidence>
<protein>
    <recommendedName>
        <fullName evidence="9">Di-N-acetylchitobiase</fullName>
    </recommendedName>
</protein>
<dbReference type="EnsemblMetazoa" id="XM_038197159.1">
    <property type="protein sequence ID" value="XP_038053087.1"/>
    <property type="gene ID" value="LOC119725665"/>
</dbReference>
<dbReference type="Proteomes" id="UP000887568">
    <property type="component" value="Unplaced"/>
</dbReference>
<dbReference type="RefSeq" id="XP_038053087.1">
    <property type="nucleotide sequence ID" value="XM_038197159.1"/>
</dbReference>
<dbReference type="SUPFAM" id="SSF51445">
    <property type="entry name" value="(Trans)glycosidases"/>
    <property type="match status" value="1"/>
</dbReference>
<evidence type="ECO:0000259" key="12">
    <source>
        <dbReference type="PROSITE" id="PS51910"/>
    </source>
</evidence>
<dbReference type="OMA" id="KWIMKQV"/>
<evidence type="ECO:0000256" key="11">
    <source>
        <dbReference type="RuleBase" id="RU004453"/>
    </source>
</evidence>
<dbReference type="AlphaFoldDB" id="A0A913ZMX0"/>
<evidence type="ECO:0000256" key="8">
    <source>
        <dbReference type="ARBA" id="ARBA00055477"/>
    </source>
</evidence>
<keyword evidence="14" id="KW-1185">Reference proteome</keyword>
<accession>A0A913ZMX0</accession>
<name>A0A913ZMX0_PATMI</name>
<dbReference type="FunFam" id="3.20.20.80:FF:000250">
    <property type="entry name" value="Probable di-N-acetylchitobiase 1"/>
    <property type="match status" value="1"/>
</dbReference>
<dbReference type="OrthoDB" id="73875at2759"/>
<dbReference type="Gene3D" id="3.20.20.80">
    <property type="entry name" value="Glycosidases"/>
    <property type="match status" value="1"/>
</dbReference>
<evidence type="ECO:0000256" key="5">
    <source>
        <dbReference type="ARBA" id="ARBA00023180"/>
    </source>
</evidence>
<dbReference type="PROSITE" id="PS01095">
    <property type="entry name" value="GH18_1"/>
    <property type="match status" value="1"/>
</dbReference>
<dbReference type="InterPro" id="IPR051887">
    <property type="entry name" value="GH18_Domain-Containing"/>
</dbReference>
<dbReference type="InterPro" id="IPR001579">
    <property type="entry name" value="Glyco_hydro_18_chit_AS"/>
</dbReference>
<dbReference type="GO" id="GO:0004568">
    <property type="term" value="F:chitinase activity"/>
    <property type="evidence" value="ECO:0007669"/>
    <property type="project" value="UniProtKB-ARBA"/>
</dbReference>
<comment type="similarity">
    <text evidence="2 11">Belongs to the glycosyl hydrolase 18 family.</text>
</comment>
<dbReference type="SMART" id="SM00636">
    <property type="entry name" value="Glyco_18"/>
    <property type="match status" value="1"/>
</dbReference>
<keyword evidence="3" id="KW-0732">Signal</keyword>
<evidence type="ECO:0000256" key="6">
    <source>
        <dbReference type="ARBA" id="ARBA00023228"/>
    </source>
</evidence>
<evidence type="ECO:0000256" key="3">
    <source>
        <dbReference type="ARBA" id="ARBA00022729"/>
    </source>
</evidence>
<dbReference type="InterPro" id="IPR001223">
    <property type="entry name" value="Glyco_hydro18_cat"/>
</dbReference>
<evidence type="ECO:0000256" key="9">
    <source>
        <dbReference type="ARBA" id="ARBA00074174"/>
    </source>
</evidence>
<evidence type="ECO:0000256" key="4">
    <source>
        <dbReference type="ARBA" id="ARBA00022801"/>
    </source>
</evidence>
<comment type="function">
    <text evidence="8">Involved in the degradation of asparagine-linked glycoproteins. Hydrolyze of N-acetyl-beta-D-glucosamine (1-4)N-acetylglucosamine chitobiose core from the reducing end of the bond, it requires prior cleavage by glycosylasparaginase.</text>
</comment>
<sequence>MCKYKKIAIREMEKFVQVLLFFLLFVQGWCLIAESRFKSPNGDCPCSAPALCNVIKTPPRKEVFAFWLGGPHWMKYDWTKLTTVVMFGHYDADLMCYAHSQGVRVTLLGDFPVANLTSIADRSAWVMAQVDRAIKGHMDGINLDIEYPLNASQAKYLTTLVGETTKAFHISIPGSQVTFDVAWSPNCTDGRCYDYKGLADACDFLFVMSYDEQSQIYGDCIAMANSPYNKTATGVEGYLKLGIPANQLVLGVPWYGYNYNCTNLDNKTNVCSIPHVPFRGVNCSDAAGRQFNYAVVIKLLDNNSTSGRLYNTTYQAPYFNYVDAATKVIHQVWYDDPVSLTTRYKYAQQMKLRGVGMWNADSLDYSDDPKAEKLTKAMWDAIGKYFLP</sequence>
<keyword evidence="6" id="KW-0458">Lysosome</keyword>
<keyword evidence="5" id="KW-0325">Glycoprotein</keyword>
<evidence type="ECO:0000256" key="7">
    <source>
        <dbReference type="ARBA" id="ARBA00023295"/>
    </source>
</evidence>
<comment type="subcellular location">
    <subcellularLocation>
        <location evidence="1">Lysosome</location>
    </subcellularLocation>
</comment>